<dbReference type="InterPro" id="IPR029063">
    <property type="entry name" value="SAM-dependent_MTases_sf"/>
</dbReference>
<comment type="caution">
    <text evidence="5">The sequence shown here is derived from an EMBL/GenBank/DDBJ whole genome shotgun (WGS) entry which is preliminary data.</text>
</comment>
<evidence type="ECO:0000259" key="4">
    <source>
        <dbReference type="Pfam" id="PF08241"/>
    </source>
</evidence>
<organism evidence="5 6">
    <name type="scientific">Micromonospora andamanensis</name>
    <dbReference type="NCBI Taxonomy" id="1287068"/>
    <lineage>
        <taxon>Bacteria</taxon>
        <taxon>Bacillati</taxon>
        <taxon>Actinomycetota</taxon>
        <taxon>Actinomycetes</taxon>
        <taxon>Micromonosporales</taxon>
        <taxon>Micromonosporaceae</taxon>
        <taxon>Micromonospora</taxon>
    </lineage>
</organism>
<evidence type="ECO:0000256" key="1">
    <source>
        <dbReference type="ARBA" id="ARBA00022603"/>
    </source>
</evidence>
<proteinExistence type="predicted"/>
<sequence>MVTAAVGSGWLALTSPNTVDDITEVWSLPGSRATLVAMRDAGLVLPRNDPRQYDDLADEWWRPDGVFAMLHWLARARAALVPPATRPGALLVDLGCGAGLLAPHLAGKGYRHVGVDLTRSALAQAAAHGVTAVNGDATAVPLVDGCADVVAAGELLEHVPDWRAAVAEACRLLRPGGLLVLDTLNDTALARLVAVRIAERLPTVPRGIHDPGLFVDDRELVAECARHGVDLKVRGVRPGVPGLLRWLARQVRGAATPAGQAPRIVPTGSRAVLYQGHGRRDG</sequence>
<dbReference type="CDD" id="cd02440">
    <property type="entry name" value="AdoMet_MTases"/>
    <property type="match status" value="1"/>
</dbReference>
<keyword evidence="3" id="KW-0949">S-adenosyl-L-methionine</keyword>
<dbReference type="Proteomes" id="UP000647017">
    <property type="component" value="Unassembled WGS sequence"/>
</dbReference>
<keyword evidence="6" id="KW-1185">Reference proteome</keyword>
<gene>
    <name evidence="5" type="ORF">Van01_06160</name>
</gene>
<feature type="domain" description="Methyltransferase type 11" evidence="4">
    <location>
        <begin position="92"/>
        <end position="181"/>
    </location>
</feature>
<keyword evidence="2" id="KW-0808">Transferase</keyword>
<accession>A0ABQ4HP24</accession>
<dbReference type="Gene3D" id="3.40.50.150">
    <property type="entry name" value="Vaccinia Virus protein VP39"/>
    <property type="match status" value="1"/>
</dbReference>
<evidence type="ECO:0000313" key="5">
    <source>
        <dbReference type="EMBL" id="GIJ07402.1"/>
    </source>
</evidence>
<evidence type="ECO:0000256" key="3">
    <source>
        <dbReference type="ARBA" id="ARBA00022691"/>
    </source>
</evidence>
<dbReference type="SUPFAM" id="SSF53335">
    <property type="entry name" value="S-adenosyl-L-methionine-dependent methyltransferases"/>
    <property type="match status" value="1"/>
</dbReference>
<dbReference type="Pfam" id="PF08241">
    <property type="entry name" value="Methyltransf_11"/>
    <property type="match status" value="1"/>
</dbReference>
<reference evidence="5 6" key="1">
    <citation type="submission" date="2021-01" db="EMBL/GenBank/DDBJ databases">
        <title>Whole genome shotgun sequence of Verrucosispora andamanensis NBRC 109075.</title>
        <authorList>
            <person name="Komaki H."/>
            <person name="Tamura T."/>
        </authorList>
    </citation>
    <scope>NUCLEOTIDE SEQUENCE [LARGE SCALE GENOMIC DNA]</scope>
    <source>
        <strain evidence="5 6">NBRC 109075</strain>
    </source>
</reference>
<dbReference type="EMBL" id="BOOZ01000003">
    <property type="protein sequence ID" value="GIJ07402.1"/>
    <property type="molecule type" value="Genomic_DNA"/>
</dbReference>
<dbReference type="InterPro" id="IPR013216">
    <property type="entry name" value="Methyltransf_11"/>
</dbReference>
<name>A0ABQ4HP24_9ACTN</name>
<dbReference type="PANTHER" id="PTHR43464:SF19">
    <property type="entry name" value="UBIQUINONE BIOSYNTHESIS O-METHYLTRANSFERASE, MITOCHONDRIAL"/>
    <property type="match status" value="1"/>
</dbReference>
<evidence type="ECO:0000256" key="2">
    <source>
        <dbReference type="ARBA" id="ARBA00022679"/>
    </source>
</evidence>
<dbReference type="PANTHER" id="PTHR43464">
    <property type="entry name" value="METHYLTRANSFERASE"/>
    <property type="match status" value="1"/>
</dbReference>
<keyword evidence="1" id="KW-0489">Methyltransferase</keyword>
<protein>
    <recommendedName>
        <fullName evidence="4">Methyltransferase type 11 domain-containing protein</fullName>
    </recommendedName>
</protein>
<evidence type="ECO:0000313" key="6">
    <source>
        <dbReference type="Proteomes" id="UP000647017"/>
    </source>
</evidence>